<reference evidence="2 3" key="4">
    <citation type="journal article" date="1996" name="Virology">
        <title>Analysis of 76 kb of the chlorella virus PBCV-1 330-kb genome: map positions 182 to 258.</title>
        <authorList>
            <person name="Kutish G.F."/>
            <person name="Li Y."/>
            <person name="Lu Z."/>
            <person name="Furuta M."/>
            <person name="Rock D.L."/>
            <person name="Van Etten J.L."/>
        </authorList>
    </citation>
    <scope>NUCLEOTIDE SEQUENCE [LARGE SCALE GENOMIC DNA]</scope>
</reference>
<keyword evidence="1" id="KW-1133">Transmembrane helix</keyword>
<organism evidence="2 3">
    <name type="scientific">Paramecium bursaria Chlorella virus 1</name>
    <name type="common">PBCV-1</name>
    <dbReference type="NCBI Taxonomy" id="10506"/>
    <lineage>
        <taxon>Viruses</taxon>
        <taxon>Varidnaviria</taxon>
        <taxon>Bamfordvirae</taxon>
        <taxon>Nucleocytoviricota</taxon>
        <taxon>Megaviricetes</taxon>
        <taxon>Algavirales</taxon>
        <taxon>Phycodnaviridae</taxon>
        <taxon>Chlorovirus</taxon>
        <taxon>Chlorovirus vanettense</taxon>
    </lineage>
</organism>
<dbReference type="EMBL" id="JF411744">
    <property type="protein sequence ID" value="AEI70151.1"/>
    <property type="molecule type" value="Genomic_DNA"/>
</dbReference>
<protein>
    <submittedName>
        <fullName evidence="2">Uncharacterized protein</fullName>
    </submittedName>
</protein>
<reference evidence="2 3" key="2">
    <citation type="journal article" date="1995" name="Virology">
        <title>Analysis of 43 kb of the Chlorella virus PBCV-1 330-kb genome: map positions 45 to 88.</title>
        <authorList>
            <person name="Li Y."/>
            <person name="Lu Z."/>
            <person name="Burbank D.E."/>
            <person name="Kutish G.F."/>
            <person name="Rock D.L."/>
            <person name="Van Etten J.L."/>
        </authorList>
    </citation>
    <scope>NUCLEOTIDE SEQUENCE [LARGE SCALE GENOMIC DNA]</scope>
</reference>
<dbReference type="Proteomes" id="UP000000862">
    <property type="component" value="Segment"/>
</dbReference>
<evidence type="ECO:0000313" key="3">
    <source>
        <dbReference type="Proteomes" id="UP000000862"/>
    </source>
</evidence>
<reference evidence="2 3" key="7">
    <citation type="journal article" date="2000" name="Virology">
        <title>Characterization of a beta-1,3-glucanase encoded by chlorella virus PBCV-1.</title>
        <authorList>
            <person name="Sun L."/>
            <person name="Gurnon J.R."/>
            <person name="Adams B.J."/>
            <person name="Graves M.V."/>
            <person name="Van Etten J.L."/>
        </authorList>
    </citation>
    <scope>NUCLEOTIDE SEQUENCE [LARGE SCALE GENOMIC DNA]</scope>
</reference>
<evidence type="ECO:0000256" key="1">
    <source>
        <dbReference type="SAM" id="Phobius"/>
    </source>
</evidence>
<feature type="transmembrane region" description="Helical" evidence="1">
    <location>
        <begin position="6"/>
        <end position="26"/>
    </location>
</feature>
<name>F8TU90_PBCV1</name>
<sequence length="47" mass="5751">MRLDFLVVYYFCIKPISYMCFTYNALATFIHHQHLEQYNALANFVYH</sequence>
<proteinExistence type="predicted"/>
<reference evidence="2 3" key="5">
    <citation type="journal article" date="1997" name="Virology">
        <title>Analysis of 74 kb of DNA located at the right end of the 330-kb chlorella virus PBCV-1 genome.</title>
        <authorList>
            <person name="Li Y."/>
            <person name="Lu Z."/>
            <person name="Sun L."/>
            <person name="Ropp S."/>
            <person name="Kutish G.F."/>
            <person name="Rock D.L."/>
            <person name="Van Etten J.L."/>
        </authorList>
    </citation>
    <scope>NUCLEOTIDE SEQUENCE [LARGE SCALE GENOMIC DNA]</scope>
</reference>
<organismHost>
    <name type="scientific">Chlorella</name>
    <dbReference type="NCBI Taxonomy" id="3071"/>
</organismHost>
<keyword evidence="1" id="KW-0472">Membrane</keyword>
<dbReference type="GeneID" id="10971171"/>
<gene>
    <name evidence="2" type="primary">A690bL</name>
</gene>
<reference evidence="2 3" key="6">
    <citation type="journal article" date="1999" name="Virology">
        <title>Chlorella virus PBCV-1 encodes a functional homospermidine synthase.</title>
        <authorList>
            <person name="Kaiser A."/>
            <person name="Vollmert M."/>
            <person name="Tholl D."/>
            <person name="Graves M.V."/>
            <person name="Gurnon J.R."/>
            <person name="Xing W."/>
            <person name="Lisec A.D."/>
            <person name="Nickerson K.W."/>
            <person name="Van Etten J.L."/>
        </authorList>
    </citation>
    <scope>NUCLEOTIDE SEQUENCE [LARGE SCALE GENOMIC DNA]</scope>
</reference>
<dbReference type="KEGG" id="vg:10971171"/>
<reference evidence="2 3" key="3">
    <citation type="journal article" date="1996" name="Virology">
        <title>Analysis of 94 kb of the chlorella virus PBCV-1 330-kb genome: map positions 88 to 182.</title>
        <authorList>
            <person name="Lu Z."/>
            <person name="Li Y."/>
            <person name="Que Q."/>
            <person name="Kutish G.F."/>
            <person name="Rock D.L."/>
            <person name="Van Etten J.L."/>
        </authorList>
    </citation>
    <scope>NUCLEOTIDE SEQUENCE [LARGE SCALE GENOMIC DNA]</scope>
</reference>
<reference evidence="2 3" key="1">
    <citation type="journal article" date="1995" name="Virology">
        <title>Analysis of 45 kb of DNA located at the left end of the chlorella virus PBCV-1 genome.</title>
        <authorList>
            <person name="Lu Z."/>
            <person name="Li Y."/>
            <person name="Zhang Y."/>
            <person name="Kutish G.F."/>
            <person name="Rock D.L."/>
            <person name="Van Etten J.L."/>
        </authorList>
    </citation>
    <scope>NUCLEOTIDE SEQUENCE [LARGE SCALE GENOMIC DNA]</scope>
</reference>
<evidence type="ECO:0000313" key="2">
    <source>
        <dbReference type="EMBL" id="AEI70151.1"/>
    </source>
</evidence>
<reference evidence="2 3" key="8">
    <citation type="journal article" date="2010" name="J. Virol.">
        <title>Microarray analysis of Paramecium bursaria chlorella virus 1 transcription.</title>
        <authorList>
            <person name="Yanai-Balser G.M."/>
            <person name="Duncan G.A."/>
            <person name="Eudy J.D."/>
            <person name="Wang D."/>
            <person name="Li X."/>
            <person name="Agarkova I.V."/>
            <person name="Dunigan D.D."/>
            <person name="Van Etten J.L."/>
        </authorList>
    </citation>
    <scope>NUCLEOTIDE SEQUENCE [LARGE SCALE GENOMIC DNA]</scope>
</reference>
<dbReference type="RefSeq" id="YP_004679006.1">
    <property type="nucleotide sequence ID" value="NC_000852.5"/>
</dbReference>
<accession>F8TU90</accession>
<keyword evidence="3" id="KW-1185">Reference proteome</keyword>
<keyword evidence="1" id="KW-0812">Transmembrane</keyword>